<protein>
    <submittedName>
        <fullName evidence="3">Uncharacterized protein</fullName>
    </submittedName>
</protein>
<dbReference type="KEGG" id="pmal:PMUG01_14079900"/>
<sequence length="383" mass="44967">MLPIYAMNSAHKEFTFRCSKVVREALHLSKNGYIKKNYVKYQQRYFFFKREKNNIIKNEIDDILKKEKNDAIYMNKQGEKEKYYYQDRNNIKFTNKNGKFKRLFIFIAFQSIPIIGLMYLFKYVEDVKLSELTTYSFESSEDIVNETIKLINGNSKCFCAYVQNNEIHTFYIDPLGPEDCEINYERKSKGDDQLVEDKEVSCLNEHSEESETHDGRGNDGTSQHEIKLAGEAASREVKKSIKDLLYAINEPLMQKVMSVKASNSELPLNYLYFCVSKNTDIHEFLKNNKEKNNITLLYSDEKKNVYATLTGNASIIENENVKNVVWTDKWSYFISDNYKENYILIKFTPSSISLKIIGIKNKHWQSNIVKRIITDHKIAWVKI</sequence>
<dbReference type="EMBL" id="LT594635">
    <property type="protein sequence ID" value="SCP03738.1"/>
    <property type="molecule type" value="Genomic_DNA"/>
</dbReference>
<dbReference type="Proteomes" id="UP000219813">
    <property type="component" value="Chromosome 14"/>
</dbReference>
<dbReference type="GeneID" id="39872110"/>
<evidence type="ECO:0000256" key="2">
    <source>
        <dbReference type="SAM" id="Phobius"/>
    </source>
</evidence>
<keyword evidence="2" id="KW-0812">Transmembrane</keyword>
<name>A0A1D3TFS1_PLAMA</name>
<dbReference type="OMA" id="QHWKSNI"/>
<keyword evidence="2" id="KW-0472">Membrane</keyword>
<dbReference type="OrthoDB" id="370041at2759"/>
<gene>
    <name evidence="3" type="primary">PmUG01_14079900</name>
    <name evidence="3" type="ORF">PMUG01_14079900</name>
</gene>
<dbReference type="InterPro" id="IPR012349">
    <property type="entry name" value="Split_barrel_FMN-bd"/>
</dbReference>
<dbReference type="RefSeq" id="XP_028864691.1">
    <property type="nucleotide sequence ID" value="XM_029008397.1"/>
</dbReference>
<proteinExistence type="predicted"/>
<dbReference type="SUPFAM" id="SSF50475">
    <property type="entry name" value="FMN-binding split barrel"/>
    <property type="match status" value="1"/>
</dbReference>
<dbReference type="Gene3D" id="2.30.110.10">
    <property type="entry name" value="Electron Transport, Fmn-binding Protein, Chain A"/>
    <property type="match status" value="1"/>
</dbReference>
<reference evidence="3 4" key="1">
    <citation type="submission" date="2016-06" db="EMBL/GenBank/DDBJ databases">
        <authorList>
            <consortium name="Pathogen Informatics"/>
        </authorList>
    </citation>
    <scope>NUCLEOTIDE SEQUENCE [LARGE SCALE GENOMIC DNA]</scope>
</reference>
<dbReference type="AlphaFoldDB" id="A0A1D3TFS1"/>
<feature type="transmembrane region" description="Helical" evidence="2">
    <location>
        <begin position="103"/>
        <end position="121"/>
    </location>
</feature>
<accession>A0A1D3TFS1</accession>
<evidence type="ECO:0000313" key="3">
    <source>
        <dbReference type="EMBL" id="SCP03738.1"/>
    </source>
</evidence>
<keyword evidence="2" id="KW-1133">Transmembrane helix</keyword>
<evidence type="ECO:0000256" key="1">
    <source>
        <dbReference type="SAM" id="MobiDB-lite"/>
    </source>
</evidence>
<dbReference type="VEuPathDB" id="PlasmoDB:PmUG01_14079900"/>
<organism evidence="3 4">
    <name type="scientific">Plasmodium malariae</name>
    <dbReference type="NCBI Taxonomy" id="5858"/>
    <lineage>
        <taxon>Eukaryota</taxon>
        <taxon>Sar</taxon>
        <taxon>Alveolata</taxon>
        <taxon>Apicomplexa</taxon>
        <taxon>Aconoidasida</taxon>
        <taxon>Haemosporida</taxon>
        <taxon>Plasmodiidae</taxon>
        <taxon>Plasmodium</taxon>
        <taxon>Plasmodium (Plasmodium)</taxon>
    </lineage>
</organism>
<feature type="region of interest" description="Disordered" evidence="1">
    <location>
        <begin position="204"/>
        <end position="223"/>
    </location>
</feature>
<keyword evidence="4" id="KW-1185">Reference proteome</keyword>
<evidence type="ECO:0000313" key="4">
    <source>
        <dbReference type="Proteomes" id="UP000219813"/>
    </source>
</evidence>